<dbReference type="RefSeq" id="WP_105878291.1">
    <property type="nucleotide sequence ID" value="NZ_JACBKA010000003.1"/>
</dbReference>
<organism evidence="6 7">
    <name type="scientific">Haemophilus haemolyticus</name>
    <dbReference type="NCBI Taxonomy" id="726"/>
    <lineage>
        <taxon>Bacteria</taxon>
        <taxon>Pseudomonadati</taxon>
        <taxon>Pseudomonadota</taxon>
        <taxon>Gammaproteobacteria</taxon>
        <taxon>Pasteurellales</taxon>
        <taxon>Pasteurellaceae</taxon>
        <taxon>Haemophilus</taxon>
    </lineage>
</organism>
<evidence type="ECO:0000313" key="6">
    <source>
        <dbReference type="EMBL" id="NYA26792.1"/>
    </source>
</evidence>
<comment type="caution">
    <text evidence="6">The sequence shown here is derived from an EMBL/GenBank/DDBJ whole genome shotgun (WGS) entry which is preliminary data.</text>
</comment>
<dbReference type="SMART" id="SM00563">
    <property type="entry name" value="PlsC"/>
    <property type="match status" value="1"/>
</dbReference>
<dbReference type="Pfam" id="PF01553">
    <property type="entry name" value="Acyltransferase"/>
    <property type="match status" value="1"/>
</dbReference>
<gene>
    <name evidence="6" type="ORF">HZI69_02890</name>
</gene>
<protein>
    <submittedName>
        <fullName evidence="6">1-acyl-sn-glycerol-3-phosphate acyltransferase</fullName>
    </submittedName>
</protein>
<reference evidence="6 7" key="1">
    <citation type="submission" date="2020-07" db="EMBL/GenBank/DDBJ databases">
        <title>Genus Haemophilus, Bergeys manual.</title>
        <authorList>
            <person name="Noerskov-Lauritsen N."/>
        </authorList>
    </citation>
    <scope>NUCLEOTIDE SEQUENCE [LARGE SCALE GENOMIC DNA]</scope>
    <source>
        <strain evidence="6 7">CCUG30047</strain>
    </source>
</reference>
<dbReference type="EMBL" id="JACBKA010000003">
    <property type="protein sequence ID" value="NYA26792.1"/>
    <property type="molecule type" value="Genomic_DNA"/>
</dbReference>
<keyword evidence="4" id="KW-1133">Transmembrane helix</keyword>
<dbReference type="GO" id="GO:0003841">
    <property type="term" value="F:1-acylglycerol-3-phosphate O-acyltransferase activity"/>
    <property type="evidence" value="ECO:0007669"/>
    <property type="project" value="TreeGrafter"/>
</dbReference>
<evidence type="ECO:0000256" key="3">
    <source>
        <dbReference type="ARBA" id="ARBA00023315"/>
    </source>
</evidence>
<dbReference type="GO" id="GO:0006654">
    <property type="term" value="P:phosphatidic acid biosynthetic process"/>
    <property type="evidence" value="ECO:0007669"/>
    <property type="project" value="TreeGrafter"/>
</dbReference>
<keyword evidence="4" id="KW-0472">Membrane</keyword>
<accession>A0A852PTJ6</accession>
<evidence type="ECO:0000259" key="5">
    <source>
        <dbReference type="SMART" id="SM00563"/>
    </source>
</evidence>
<dbReference type="InterPro" id="IPR002123">
    <property type="entry name" value="Plipid/glycerol_acylTrfase"/>
</dbReference>
<feature type="domain" description="Phospholipid/glycerol acyltransferase" evidence="5">
    <location>
        <begin position="86"/>
        <end position="193"/>
    </location>
</feature>
<keyword evidence="3 6" id="KW-0012">Acyltransferase</keyword>
<evidence type="ECO:0000256" key="1">
    <source>
        <dbReference type="ARBA" id="ARBA00005189"/>
    </source>
</evidence>
<dbReference type="AlphaFoldDB" id="A0A852PTJ6"/>
<evidence type="ECO:0000256" key="2">
    <source>
        <dbReference type="ARBA" id="ARBA00022679"/>
    </source>
</evidence>
<dbReference type="Proteomes" id="UP000590599">
    <property type="component" value="Unassembled WGS sequence"/>
</dbReference>
<feature type="transmembrane region" description="Helical" evidence="4">
    <location>
        <begin position="53"/>
        <end position="71"/>
    </location>
</feature>
<keyword evidence="2 6" id="KW-0808">Transferase</keyword>
<proteinExistence type="predicted"/>
<dbReference type="PANTHER" id="PTHR10434">
    <property type="entry name" value="1-ACYL-SN-GLYCEROL-3-PHOSPHATE ACYLTRANSFERASE"/>
    <property type="match status" value="1"/>
</dbReference>
<name>A0A852PTJ6_HAEHA</name>
<dbReference type="PANTHER" id="PTHR10434:SF66">
    <property type="entry name" value="PHOSPHOLIPID_GLYCEROL ACYLTRANSFERASE DOMAIN-CONTAINING PROTEIN"/>
    <property type="match status" value="1"/>
</dbReference>
<sequence length="252" mass="28581">MAEKIDFVRRFIGTAFGFFLFGLLGIAYRIILYPYVKRAKCGDFSQQFKARQLVGNIWAFFVKYMIWAGLLEVKYEGFERLGRKGQLVVANHPSLIDVVLIFSKVPRLNCIVKKDLLKNPVMVFPIIACGFLPNSESEEVLEKSHQILQEESLLLFPEGTRTGLDGIVNLHRGALSIGLRSSSLITPIIIKMTPPSLKKGQPWYKIATNKICYELKVGEDIDPKALLSEKPLPIASRRLKKQLEDLFNSQTH</sequence>
<dbReference type="CDD" id="cd07989">
    <property type="entry name" value="LPLAT_AGPAT-like"/>
    <property type="match status" value="1"/>
</dbReference>
<feature type="transmembrane region" description="Helical" evidence="4">
    <location>
        <begin position="12"/>
        <end position="32"/>
    </location>
</feature>
<comment type="pathway">
    <text evidence="1">Lipid metabolism.</text>
</comment>
<evidence type="ECO:0000313" key="7">
    <source>
        <dbReference type="Proteomes" id="UP000590599"/>
    </source>
</evidence>
<dbReference type="SUPFAM" id="SSF69593">
    <property type="entry name" value="Glycerol-3-phosphate (1)-acyltransferase"/>
    <property type="match status" value="1"/>
</dbReference>
<keyword evidence="4" id="KW-0812">Transmembrane</keyword>
<evidence type="ECO:0000256" key="4">
    <source>
        <dbReference type="SAM" id="Phobius"/>
    </source>
</evidence>